<evidence type="ECO:0000313" key="1">
    <source>
        <dbReference type="EMBL" id="GIY93041.1"/>
    </source>
</evidence>
<dbReference type="AlphaFoldDB" id="A0AAV4XDQ5"/>
<sequence>MQRLKSSDGKAAQKATVSEKACLVRRCVFQLAVADECLDLYILTDGEKLRNELKKLLLFITMSKKFRILTVETLTTHSFAVNITLHQVMQLLKSSDGKAAQKATVSKKVIYHLKEAD</sequence>
<accession>A0AAV4XDQ5</accession>
<protein>
    <submittedName>
        <fullName evidence="1">Uncharacterized protein</fullName>
    </submittedName>
</protein>
<keyword evidence="2" id="KW-1185">Reference proteome</keyword>
<name>A0AAV4XDQ5_CAEEX</name>
<dbReference type="Proteomes" id="UP001054945">
    <property type="component" value="Unassembled WGS sequence"/>
</dbReference>
<evidence type="ECO:0000313" key="2">
    <source>
        <dbReference type="Proteomes" id="UP001054945"/>
    </source>
</evidence>
<gene>
    <name evidence="1" type="ORF">CEXT_107501</name>
</gene>
<dbReference type="EMBL" id="BPLR01000224">
    <property type="protein sequence ID" value="GIY93041.1"/>
    <property type="molecule type" value="Genomic_DNA"/>
</dbReference>
<organism evidence="1 2">
    <name type="scientific">Caerostris extrusa</name>
    <name type="common">Bark spider</name>
    <name type="synonym">Caerostris bankana</name>
    <dbReference type="NCBI Taxonomy" id="172846"/>
    <lineage>
        <taxon>Eukaryota</taxon>
        <taxon>Metazoa</taxon>
        <taxon>Ecdysozoa</taxon>
        <taxon>Arthropoda</taxon>
        <taxon>Chelicerata</taxon>
        <taxon>Arachnida</taxon>
        <taxon>Araneae</taxon>
        <taxon>Araneomorphae</taxon>
        <taxon>Entelegynae</taxon>
        <taxon>Araneoidea</taxon>
        <taxon>Araneidae</taxon>
        <taxon>Caerostris</taxon>
    </lineage>
</organism>
<reference evidence="1 2" key="1">
    <citation type="submission" date="2021-06" db="EMBL/GenBank/DDBJ databases">
        <title>Caerostris extrusa draft genome.</title>
        <authorList>
            <person name="Kono N."/>
            <person name="Arakawa K."/>
        </authorList>
    </citation>
    <scope>NUCLEOTIDE SEQUENCE [LARGE SCALE GENOMIC DNA]</scope>
</reference>
<proteinExistence type="predicted"/>
<comment type="caution">
    <text evidence="1">The sequence shown here is derived from an EMBL/GenBank/DDBJ whole genome shotgun (WGS) entry which is preliminary data.</text>
</comment>